<gene>
    <name evidence="2" type="ORF">EVAR_59247_1</name>
</gene>
<accession>A0A4C2A3H1</accession>
<comment type="caution">
    <text evidence="2">The sequence shown here is derived from an EMBL/GenBank/DDBJ whole genome shotgun (WGS) entry which is preliminary data.</text>
</comment>
<name>A0A4C2A3H1_EUMVA</name>
<protein>
    <submittedName>
        <fullName evidence="2">Uncharacterized protein</fullName>
    </submittedName>
</protein>
<proteinExistence type="predicted"/>
<evidence type="ECO:0000313" key="2">
    <source>
        <dbReference type="EMBL" id="GBP94312.1"/>
    </source>
</evidence>
<evidence type="ECO:0000313" key="3">
    <source>
        <dbReference type="Proteomes" id="UP000299102"/>
    </source>
</evidence>
<organism evidence="2 3">
    <name type="scientific">Eumeta variegata</name>
    <name type="common">Bagworm moth</name>
    <name type="synonym">Eumeta japonica</name>
    <dbReference type="NCBI Taxonomy" id="151549"/>
    <lineage>
        <taxon>Eukaryota</taxon>
        <taxon>Metazoa</taxon>
        <taxon>Ecdysozoa</taxon>
        <taxon>Arthropoda</taxon>
        <taxon>Hexapoda</taxon>
        <taxon>Insecta</taxon>
        <taxon>Pterygota</taxon>
        <taxon>Neoptera</taxon>
        <taxon>Endopterygota</taxon>
        <taxon>Lepidoptera</taxon>
        <taxon>Glossata</taxon>
        <taxon>Ditrysia</taxon>
        <taxon>Tineoidea</taxon>
        <taxon>Psychidae</taxon>
        <taxon>Oiketicinae</taxon>
        <taxon>Eumeta</taxon>
    </lineage>
</organism>
<keyword evidence="3" id="KW-1185">Reference proteome</keyword>
<dbReference type="AlphaFoldDB" id="A0A4C2A3H1"/>
<feature type="region of interest" description="Disordered" evidence="1">
    <location>
        <begin position="26"/>
        <end position="69"/>
    </location>
</feature>
<dbReference type="EMBL" id="BGZK01002487">
    <property type="protein sequence ID" value="GBP94312.1"/>
    <property type="molecule type" value="Genomic_DNA"/>
</dbReference>
<evidence type="ECO:0000256" key="1">
    <source>
        <dbReference type="SAM" id="MobiDB-lite"/>
    </source>
</evidence>
<sequence>MKWRSRAGRHLVRWPSARLADDLAELAGHRDPRAPFTRPASRNTSARGHRRRCGQARFLIGRPAPDSAP</sequence>
<dbReference type="Proteomes" id="UP000299102">
    <property type="component" value="Unassembled WGS sequence"/>
</dbReference>
<reference evidence="2 3" key="1">
    <citation type="journal article" date="2019" name="Commun. Biol.">
        <title>The bagworm genome reveals a unique fibroin gene that provides high tensile strength.</title>
        <authorList>
            <person name="Kono N."/>
            <person name="Nakamura H."/>
            <person name="Ohtoshi R."/>
            <person name="Tomita M."/>
            <person name="Numata K."/>
            <person name="Arakawa K."/>
        </authorList>
    </citation>
    <scope>NUCLEOTIDE SEQUENCE [LARGE SCALE GENOMIC DNA]</scope>
</reference>